<accession>A0A915EDR2</accession>
<dbReference type="GO" id="GO:0008270">
    <property type="term" value="F:zinc ion binding"/>
    <property type="evidence" value="ECO:0007669"/>
    <property type="project" value="UniProtKB-KW"/>
</dbReference>
<keyword evidence="6" id="KW-1185">Reference proteome</keyword>
<dbReference type="PANTHER" id="PTHR46481:SF10">
    <property type="entry name" value="ZINC FINGER BED DOMAIN-CONTAINING PROTEIN 39"/>
    <property type="match status" value="1"/>
</dbReference>
<name>A0A915EDR2_9BILA</name>
<dbReference type="SUPFAM" id="SSF53098">
    <property type="entry name" value="Ribonuclease H-like"/>
    <property type="match status" value="1"/>
</dbReference>
<comment type="subcellular location">
    <subcellularLocation>
        <location evidence="1">Nucleus</location>
    </subcellularLocation>
</comment>
<evidence type="ECO:0000256" key="1">
    <source>
        <dbReference type="ARBA" id="ARBA00004123"/>
    </source>
</evidence>
<evidence type="ECO:0000256" key="3">
    <source>
        <dbReference type="ARBA" id="ARBA00022771"/>
    </source>
</evidence>
<dbReference type="AlphaFoldDB" id="A0A915EDR2"/>
<keyword evidence="4" id="KW-0862">Zinc</keyword>
<dbReference type="InterPro" id="IPR012337">
    <property type="entry name" value="RNaseH-like_sf"/>
</dbReference>
<evidence type="ECO:0000256" key="4">
    <source>
        <dbReference type="ARBA" id="ARBA00022833"/>
    </source>
</evidence>
<evidence type="ECO:0000313" key="7">
    <source>
        <dbReference type="WBParaSite" id="jg4226"/>
    </source>
</evidence>
<dbReference type="InterPro" id="IPR052035">
    <property type="entry name" value="ZnF_BED_domain_contain"/>
</dbReference>
<keyword evidence="2" id="KW-0479">Metal-binding</keyword>
<proteinExistence type="predicted"/>
<dbReference type="WBParaSite" id="jg4226">
    <property type="protein sequence ID" value="jg4226"/>
    <property type="gene ID" value="jg4226"/>
</dbReference>
<keyword evidence="5" id="KW-0539">Nucleus</keyword>
<reference evidence="7" key="1">
    <citation type="submission" date="2022-11" db="UniProtKB">
        <authorList>
            <consortium name="WormBaseParasite"/>
        </authorList>
    </citation>
    <scope>IDENTIFICATION</scope>
</reference>
<dbReference type="GO" id="GO:0005634">
    <property type="term" value="C:nucleus"/>
    <property type="evidence" value="ECO:0007669"/>
    <property type="project" value="UniProtKB-SubCell"/>
</dbReference>
<protein>
    <submittedName>
        <fullName evidence="7">Transposase</fullName>
    </submittedName>
</protein>
<evidence type="ECO:0000313" key="6">
    <source>
        <dbReference type="Proteomes" id="UP000887574"/>
    </source>
</evidence>
<sequence length="245" mass="27003">MQQRYSLTCDVWSDRVTLHYADVTGTLRRIFLGFQQLNDSHTGALVRRETEKILCNYGLSLTNAFKVVTDAGSNMVKAFNEIRMSDIDPNQYEVEFLLRSAFPLRLGCFAHALQLVIMQIFKECESANQGFGTMANLIGKFKKSHSATNALSGVCGKVLVSPSKTRWASQIAVLDWQNWQFKLADCQNWQFKLVTGKTGKLALVVGKTGKAGSDTGTGTFTTASLAASASFASLATTSVRYQCRL</sequence>
<evidence type="ECO:0000256" key="5">
    <source>
        <dbReference type="ARBA" id="ARBA00023242"/>
    </source>
</evidence>
<keyword evidence="3" id="KW-0863">Zinc-finger</keyword>
<organism evidence="6 7">
    <name type="scientific">Ditylenchus dipsaci</name>
    <dbReference type="NCBI Taxonomy" id="166011"/>
    <lineage>
        <taxon>Eukaryota</taxon>
        <taxon>Metazoa</taxon>
        <taxon>Ecdysozoa</taxon>
        <taxon>Nematoda</taxon>
        <taxon>Chromadorea</taxon>
        <taxon>Rhabditida</taxon>
        <taxon>Tylenchina</taxon>
        <taxon>Tylenchomorpha</taxon>
        <taxon>Sphaerularioidea</taxon>
        <taxon>Anguinidae</taxon>
        <taxon>Anguininae</taxon>
        <taxon>Ditylenchus</taxon>
    </lineage>
</organism>
<evidence type="ECO:0000256" key="2">
    <source>
        <dbReference type="ARBA" id="ARBA00022723"/>
    </source>
</evidence>
<dbReference type="PANTHER" id="PTHR46481">
    <property type="entry name" value="ZINC FINGER BED DOMAIN-CONTAINING PROTEIN 4"/>
    <property type="match status" value="1"/>
</dbReference>
<dbReference type="Proteomes" id="UP000887574">
    <property type="component" value="Unplaced"/>
</dbReference>